<comment type="caution">
    <text evidence="8">The sequence shown here is derived from an EMBL/GenBank/DDBJ whole genome shotgun (WGS) entry which is preliminary data.</text>
</comment>
<evidence type="ECO:0000256" key="3">
    <source>
        <dbReference type="ARBA" id="ARBA00022777"/>
    </source>
</evidence>
<dbReference type="GO" id="GO:0005634">
    <property type="term" value="C:nucleus"/>
    <property type="evidence" value="ECO:0007669"/>
    <property type="project" value="TreeGrafter"/>
</dbReference>
<dbReference type="GO" id="GO:0004672">
    <property type="term" value="F:protein kinase activity"/>
    <property type="evidence" value="ECO:0007669"/>
    <property type="project" value="InterPro"/>
</dbReference>
<dbReference type="InterPro" id="IPR000719">
    <property type="entry name" value="Prot_kinase_dom"/>
</dbReference>
<keyword evidence="3" id="KW-0418">Kinase</keyword>
<dbReference type="OrthoDB" id="308139at2759"/>
<dbReference type="EMBL" id="MPUH01000564">
    <property type="protein sequence ID" value="OMJ77636.1"/>
    <property type="molecule type" value="Genomic_DNA"/>
</dbReference>
<accession>A0A1R2BLK0</accession>
<reference evidence="8 9" key="1">
    <citation type="submission" date="2016-11" db="EMBL/GenBank/DDBJ databases">
        <title>The macronuclear genome of Stentor coeruleus: a giant cell with tiny introns.</title>
        <authorList>
            <person name="Slabodnick M."/>
            <person name="Ruby J.G."/>
            <person name="Reiff S.B."/>
            <person name="Swart E.C."/>
            <person name="Gosai S."/>
            <person name="Prabakaran S."/>
            <person name="Witkowska E."/>
            <person name="Larue G.E."/>
            <person name="Fisher S."/>
            <person name="Freeman R.M."/>
            <person name="Gunawardena J."/>
            <person name="Chu W."/>
            <person name="Stover N.A."/>
            <person name="Gregory B.D."/>
            <person name="Nowacki M."/>
            <person name="Derisi J."/>
            <person name="Roy S.W."/>
            <person name="Marshall W.F."/>
            <person name="Sood P."/>
        </authorList>
    </citation>
    <scope>NUCLEOTIDE SEQUENCE [LARGE SCALE GENOMIC DNA]</scope>
    <source>
        <strain evidence="8">WM001</strain>
    </source>
</reference>
<dbReference type="InterPro" id="IPR008271">
    <property type="entry name" value="Ser/Thr_kinase_AS"/>
</dbReference>
<keyword evidence="5" id="KW-0652">Protein synthesis inhibitor</keyword>
<dbReference type="PROSITE" id="PS00108">
    <property type="entry name" value="PROTEIN_KINASE_ST"/>
    <property type="match status" value="1"/>
</dbReference>
<evidence type="ECO:0000256" key="5">
    <source>
        <dbReference type="ARBA" id="ARBA00023193"/>
    </source>
</evidence>
<keyword evidence="9" id="KW-1185">Reference proteome</keyword>
<dbReference type="PROSITE" id="PS50011">
    <property type="entry name" value="PROTEIN_KINASE_DOM"/>
    <property type="match status" value="1"/>
</dbReference>
<dbReference type="Gene3D" id="1.10.510.10">
    <property type="entry name" value="Transferase(Phosphotransferase) domain 1"/>
    <property type="match status" value="1"/>
</dbReference>
<proteinExistence type="inferred from homology"/>
<gene>
    <name evidence="8" type="ORF">SteCoe_22715</name>
</gene>
<evidence type="ECO:0000259" key="7">
    <source>
        <dbReference type="PROSITE" id="PS50011"/>
    </source>
</evidence>
<comment type="similarity">
    <text evidence="6">Belongs to the protein kinase superfamily. Ser/Thr protein kinase family. GCN2 subfamily.</text>
</comment>
<dbReference type="GO" id="GO:0005737">
    <property type="term" value="C:cytoplasm"/>
    <property type="evidence" value="ECO:0007669"/>
    <property type="project" value="TreeGrafter"/>
</dbReference>
<keyword evidence="2" id="KW-0547">Nucleotide-binding</keyword>
<dbReference type="Proteomes" id="UP000187209">
    <property type="component" value="Unassembled WGS sequence"/>
</dbReference>
<dbReference type="SUPFAM" id="SSF56112">
    <property type="entry name" value="Protein kinase-like (PK-like)"/>
    <property type="match status" value="1"/>
</dbReference>
<dbReference type="InterPro" id="IPR050339">
    <property type="entry name" value="CC_SR_Kinase"/>
</dbReference>
<dbReference type="PANTHER" id="PTHR11042">
    <property type="entry name" value="EUKARYOTIC TRANSLATION INITIATION FACTOR 2-ALPHA KINASE EIF2-ALPHA KINASE -RELATED"/>
    <property type="match status" value="1"/>
</dbReference>
<evidence type="ECO:0000256" key="1">
    <source>
        <dbReference type="ARBA" id="ARBA00022679"/>
    </source>
</evidence>
<dbReference type="Pfam" id="PF00069">
    <property type="entry name" value="Pkinase"/>
    <property type="match status" value="1"/>
</dbReference>
<feature type="domain" description="Protein kinase" evidence="7">
    <location>
        <begin position="280"/>
        <end position="557"/>
    </location>
</feature>
<protein>
    <recommendedName>
        <fullName evidence="7">Protein kinase domain-containing protein</fullName>
    </recommendedName>
</protein>
<dbReference type="InterPro" id="IPR011009">
    <property type="entry name" value="Kinase-like_dom_sf"/>
</dbReference>
<dbReference type="GO" id="GO:0005524">
    <property type="term" value="F:ATP binding"/>
    <property type="evidence" value="ECO:0007669"/>
    <property type="project" value="UniProtKB-KW"/>
</dbReference>
<dbReference type="GO" id="GO:0017148">
    <property type="term" value="P:negative regulation of translation"/>
    <property type="evidence" value="ECO:0007669"/>
    <property type="project" value="UniProtKB-KW"/>
</dbReference>
<evidence type="ECO:0000256" key="4">
    <source>
        <dbReference type="ARBA" id="ARBA00022840"/>
    </source>
</evidence>
<dbReference type="SMART" id="SM00220">
    <property type="entry name" value="S_TKc"/>
    <property type="match status" value="1"/>
</dbReference>
<dbReference type="AlphaFoldDB" id="A0A1R2BLK0"/>
<evidence type="ECO:0000313" key="9">
    <source>
        <dbReference type="Proteomes" id="UP000187209"/>
    </source>
</evidence>
<name>A0A1R2BLK0_9CILI</name>
<keyword evidence="4" id="KW-0067">ATP-binding</keyword>
<evidence type="ECO:0000256" key="6">
    <source>
        <dbReference type="ARBA" id="ARBA00037982"/>
    </source>
</evidence>
<organism evidence="8 9">
    <name type="scientific">Stentor coeruleus</name>
    <dbReference type="NCBI Taxonomy" id="5963"/>
    <lineage>
        <taxon>Eukaryota</taxon>
        <taxon>Sar</taxon>
        <taxon>Alveolata</taxon>
        <taxon>Ciliophora</taxon>
        <taxon>Postciliodesmatophora</taxon>
        <taxon>Heterotrichea</taxon>
        <taxon>Heterotrichida</taxon>
        <taxon>Stentoridae</taxon>
        <taxon>Stentor</taxon>
    </lineage>
</organism>
<sequence length="557" mass="63570">MFESLDLITYVYQYLVPKIEQGHPPKKSKIYTLIEENSLEAILAMEKSLGDIAKEFIGNQNDVVNLYRARAFLAICECDNIKPGQAEKCIEYLVSLKLEERKLNTSAVIEDFISNLNPTIAEASLSSLFEWANIIKNIPATLGKHDSFIPMLSSRLQILIWNKMPTESMNGNIELAETLLKCTAYKDIELTDLIDMVMDHCINFLETTNEVHQLDKAQGSTLQLDLQNITKLLGILKSFEVANKDITSRLSSLVKMFGVNEHKVQNEEIRMNEIRKMNEFTLTEKIFYNHNDSVARTSTCVIGGFASSGIPIAVKIYTVPDRCMLTYYETEVNALKTLSNKKKCFLQYYGVVVNENSLYIITECCERTLYDDMTTRKRDNRPYSGEERLNIIKELLDGFGYMSSKKMYHQDIKPQNIMFTGQGELKIIDFNSVVIDSGDNSEINAKMASKGNKSWMSPEYLKALMINSNQKPVIKHKKSDVFCLGLVFLKLFTFEDLTGKNQENSNEELLKIVDTKIDHEPCKEVILKMLNLDPEKRPSFKKVAIELAARLMNEMSP</sequence>
<keyword evidence="1" id="KW-0808">Transferase</keyword>
<evidence type="ECO:0000313" key="8">
    <source>
        <dbReference type="EMBL" id="OMJ77636.1"/>
    </source>
</evidence>
<evidence type="ECO:0000256" key="2">
    <source>
        <dbReference type="ARBA" id="ARBA00022741"/>
    </source>
</evidence>